<accession>A0ABM1ESW9</accession>
<dbReference type="InterPro" id="IPR039930">
    <property type="entry name" value="RALGAPB"/>
</dbReference>
<evidence type="ECO:0000256" key="1">
    <source>
        <dbReference type="SAM" id="MobiDB-lite"/>
    </source>
</evidence>
<keyword evidence="2" id="KW-1185">Reference proteome</keyword>
<gene>
    <name evidence="3" type="primary">LOC106815355</name>
</gene>
<name>A0ABM1ESW9_PRICU</name>
<feature type="compositionally biased region" description="Low complexity" evidence="1">
    <location>
        <begin position="149"/>
        <end position="158"/>
    </location>
</feature>
<dbReference type="RefSeq" id="XP_014675290.1">
    <property type="nucleotide sequence ID" value="XM_014819804.1"/>
</dbReference>
<dbReference type="GeneID" id="106815355"/>
<reference evidence="3" key="1">
    <citation type="submission" date="2025-08" db="UniProtKB">
        <authorList>
            <consortium name="RefSeq"/>
        </authorList>
    </citation>
    <scope>IDENTIFICATION</scope>
</reference>
<proteinExistence type="predicted"/>
<dbReference type="Proteomes" id="UP000695022">
    <property type="component" value="Unplaced"/>
</dbReference>
<protein>
    <submittedName>
        <fullName evidence="3">Ral GTPase-activating protein subunit beta-like</fullName>
    </submittedName>
</protein>
<sequence length="632" mass="69375">MYSEWSALEEVIGENMGQCSVLQNFPSVIGRDVSCSVVKSLARHLSINAADCQASTLVTDKQVLWTMEVLWHGLSLQMAEYETINDCVNVYCEWLTAMTTPRNSVPIPVLEDPNAYTQTIIRHFYSLFVPRDASDSADGRRSGSFISRTTTGAGPGAAPALTGSDALELELSYEAGRAEAVGALCRVFCSHKTGEGMLAVYYARFYIVVRQALSINEQLSGPVLSSLLFNSSNLLRTDLEGIMVLLPDFVAALEIVLPEKEPRFKLHPSIPLVELRRASIHLLLSMIALPLHFRNLPIKEIVRGSSSQPQHVTFLYIKSRLVNLLVSGLQVETDSLNTQMLLGGLLTCVQDSALCEEVDQVTAQEEMIGGNESSNNLLGPDEELKEESAASMVADVDDDRVAQTWFRFLHVLTNPVHLSSPAIVSNTPRFLHMALTSEAVIDPAHHPCLHMLPEIFLKAMKGIAAIVDSFLGIPQPELKDVTAVPVAYPKQTLTPATGTPPMQKKKVGLSLKESKKSSSNIAKQQSTPVTPTVGQISLSLDNQKSLAADRPKCNSILHLLGAWLFEAALVGCPISTEAKGSVRNKGYPFVLTCPFPRRISRPVQQLVRWTSSFLEQLFRAIFQHFLLSLQLC</sequence>
<organism evidence="2 3">
    <name type="scientific">Priapulus caudatus</name>
    <name type="common">Priapulid worm</name>
    <dbReference type="NCBI Taxonomy" id="37621"/>
    <lineage>
        <taxon>Eukaryota</taxon>
        <taxon>Metazoa</taxon>
        <taxon>Ecdysozoa</taxon>
        <taxon>Scalidophora</taxon>
        <taxon>Priapulida</taxon>
        <taxon>Priapulimorpha</taxon>
        <taxon>Priapulimorphida</taxon>
        <taxon>Priapulidae</taxon>
        <taxon>Priapulus</taxon>
    </lineage>
</organism>
<evidence type="ECO:0000313" key="2">
    <source>
        <dbReference type="Proteomes" id="UP000695022"/>
    </source>
</evidence>
<dbReference type="PANTHER" id="PTHR21344:SF1">
    <property type="entry name" value="RAL GTPASE-ACTIVATING PROTEIN SUBUNIT BETA"/>
    <property type="match status" value="1"/>
</dbReference>
<feature type="region of interest" description="Disordered" evidence="1">
    <location>
        <begin position="134"/>
        <end position="158"/>
    </location>
</feature>
<dbReference type="PANTHER" id="PTHR21344">
    <property type="entry name" value="RAL GTPASE-ACTIVATING PROTEIN SUBUNIT BETA"/>
    <property type="match status" value="1"/>
</dbReference>
<evidence type="ECO:0000313" key="3">
    <source>
        <dbReference type="RefSeq" id="XP_014675290.1"/>
    </source>
</evidence>